<name>A0A0P0GCI4_9BACE</name>
<dbReference type="Proteomes" id="UP000061809">
    <property type="component" value="Chromosome"/>
</dbReference>
<organism evidence="1 2">
    <name type="scientific">Bacteroides cellulosilyticus</name>
    <dbReference type="NCBI Taxonomy" id="246787"/>
    <lineage>
        <taxon>Bacteria</taxon>
        <taxon>Pseudomonadati</taxon>
        <taxon>Bacteroidota</taxon>
        <taxon>Bacteroidia</taxon>
        <taxon>Bacteroidales</taxon>
        <taxon>Bacteroidaceae</taxon>
        <taxon>Bacteroides</taxon>
    </lineage>
</organism>
<sequence>MESVSNLWKILFEYNTIDYQVDMSVSQMSDTDRK</sequence>
<dbReference type="PATRIC" id="fig|246787.4.peg.5015"/>
<dbReference type="EMBL" id="CP012801">
    <property type="protein sequence ID" value="ALJ62066.1"/>
    <property type="molecule type" value="Genomic_DNA"/>
</dbReference>
<reference evidence="1 2" key="1">
    <citation type="journal article" date="2015" name="Science">
        <title>Genetic determinants of in vivo fitness and diet responsiveness in multiple human gut Bacteroides.</title>
        <authorList>
            <person name="Wu M."/>
            <person name="McNulty N.P."/>
            <person name="Rodionov D.A."/>
            <person name="Khoroshkin M.S."/>
            <person name="Griffin N.W."/>
            <person name="Cheng J."/>
            <person name="Latreille P."/>
            <person name="Kerstetter R.A."/>
            <person name="Terrapon N."/>
            <person name="Henrissat B."/>
            <person name="Osterman A.L."/>
            <person name="Gordon J.I."/>
        </authorList>
    </citation>
    <scope>NUCLEOTIDE SEQUENCE [LARGE SCALE GENOMIC DNA]</scope>
    <source>
        <strain evidence="1 2">WH2</strain>
    </source>
</reference>
<protein>
    <submittedName>
        <fullName evidence="1">Uncharacterized protein</fullName>
    </submittedName>
</protein>
<gene>
    <name evidence="1" type="ORF">BcellWH2_04857</name>
</gene>
<evidence type="ECO:0000313" key="2">
    <source>
        <dbReference type="Proteomes" id="UP000061809"/>
    </source>
</evidence>
<accession>A0A0P0GCI4</accession>
<dbReference type="AlphaFoldDB" id="A0A0P0GCI4"/>
<dbReference type="KEGG" id="bcel:BcellWH2_04857"/>
<evidence type="ECO:0000313" key="1">
    <source>
        <dbReference type="EMBL" id="ALJ62066.1"/>
    </source>
</evidence>
<proteinExistence type="predicted"/>